<dbReference type="NCBIfam" id="TIGR00546">
    <property type="entry name" value="lnt"/>
    <property type="match status" value="1"/>
</dbReference>
<evidence type="ECO:0000256" key="5">
    <source>
        <dbReference type="ARBA" id="ARBA00022692"/>
    </source>
</evidence>
<dbReference type="Gene3D" id="3.60.110.10">
    <property type="entry name" value="Carbon-nitrogen hydrolase"/>
    <property type="match status" value="1"/>
</dbReference>
<dbReference type="Pfam" id="PF20154">
    <property type="entry name" value="LNT_N"/>
    <property type="match status" value="1"/>
</dbReference>
<comment type="caution">
    <text evidence="11">The sequence shown here is derived from an EMBL/GenBank/DDBJ whole genome shotgun (WGS) entry which is preliminary data.</text>
</comment>
<keyword evidence="6 9" id="KW-1133">Transmembrane helix</keyword>
<dbReference type="GO" id="GO:0005886">
    <property type="term" value="C:plasma membrane"/>
    <property type="evidence" value="ECO:0007669"/>
    <property type="project" value="UniProtKB-SubCell"/>
</dbReference>
<dbReference type="UniPathway" id="UPA00666"/>
<dbReference type="CDD" id="cd07571">
    <property type="entry name" value="ALP_N-acyl_transferase"/>
    <property type="match status" value="1"/>
</dbReference>
<keyword evidence="11" id="KW-0449">Lipoprotein</keyword>
<dbReference type="GO" id="GO:0016410">
    <property type="term" value="F:N-acyltransferase activity"/>
    <property type="evidence" value="ECO:0007669"/>
    <property type="project" value="UniProtKB-UniRule"/>
</dbReference>
<dbReference type="EC" id="2.3.1.269" evidence="9"/>
<feature type="transmembrane region" description="Helical" evidence="9">
    <location>
        <begin position="127"/>
        <end position="146"/>
    </location>
</feature>
<feature type="transmembrane region" description="Helical" evidence="9">
    <location>
        <begin position="61"/>
        <end position="80"/>
    </location>
</feature>
<comment type="function">
    <text evidence="9">Catalyzes the phospholipid dependent N-acylation of the N-terminal cysteine of apolipoprotein, the last step in lipoprotein maturation.</text>
</comment>
<dbReference type="PANTHER" id="PTHR38686:SF1">
    <property type="entry name" value="APOLIPOPROTEIN N-ACYLTRANSFERASE"/>
    <property type="match status" value="1"/>
</dbReference>
<feature type="transmembrane region" description="Helical" evidence="9">
    <location>
        <begin position="166"/>
        <end position="189"/>
    </location>
</feature>
<dbReference type="PROSITE" id="PS50263">
    <property type="entry name" value="CN_HYDROLASE"/>
    <property type="match status" value="1"/>
</dbReference>
<evidence type="ECO:0000256" key="2">
    <source>
        <dbReference type="ARBA" id="ARBA00010065"/>
    </source>
</evidence>
<keyword evidence="4 9" id="KW-0808">Transferase</keyword>
<keyword evidence="8 9" id="KW-0012">Acyltransferase</keyword>
<dbReference type="InterPro" id="IPR004563">
    <property type="entry name" value="Apolipo_AcylTrfase"/>
</dbReference>
<dbReference type="Pfam" id="PF00795">
    <property type="entry name" value="CN_hydrolase"/>
    <property type="match status" value="1"/>
</dbReference>
<dbReference type="SUPFAM" id="SSF56317">
    <property type="entry name" value="Carbon-nitrogen hydrolase"/>
    <property type="match status" value="1"/>
</dbReference>
<reference evidence="11" key="1">
    <citation type="journal article" date="2020" name="mSystems">
        <title>Genome- and Community-Level Interaction Insights into Carbon Utilization and Element Cycling Functions of Hydrothermarchaeota in Hydrothermal Sediment.</title>
        <authorList>
            <person name="Zhou Z."/>
            <person name="Liu Y."/>
            <person name="Xu W."/>
            <person name="Pan J."/>
            <person name="Luo Z.H."/>
            <person name="Li M."/>
        </authorList>
    </citation>
    <scope>NUCLEOTIDE SEQUENCE [LARGE SCALE GENOMIC DNA]</scope>
    <source>
        <strain evidence="11">SpSt-902</strain>
    </source>
</reference>
<evidence type="ECO:0000256" key="3">
    <source>
        <dbReference type="ARBA" id="ARBA00022475"/>
    </source>
</evidence>
<evidence type="ECO:0000256" key="1">
    <source>
        <dbReference type="ARBA" id="ARBA00004651"/>
    </source>
</evidence>
<sequence length="535" mass="59430">MAAVTYQTLFSLTGKLLLPLLGGTALGFLFQHHAWATFLWWLAPVCFLPLWNGIRTTLGKAFGSGFIFGFGTNVAGLFWLVHTMVHYGHVPWALAIFGDFLLSAYMALFVAIFWTGTVFLRRTLPSWGIPAVAAMLWVLAEGFRGILFTGFPWNPLGSLLFGHPPFLGVASLAGTTGMSFLMVLVAGFLGEGQVLFLEGNFSRAVTGCLLPMTLIVSLWSFLGGMELRNFPEEGPSIRVALVQGNIPQDRKWTRAFLSHTIDHYLDLSRQALSEKAQVILWPETALPVVLDDPPSGLGKKLREITDFPVPVVTGTLGLVRTGKKERLAFTNEAAGFDGSGRPVLRYRKMHLVPFGEYIPLPWLFGWLRPMTGITGDMVAGKKPVIFSFPVGTGIVRMAPFICYEALYPSLVRKMALRRPDFLVVLSDDAWFGHSDAPYQLFRQSLLRSVENGIPLLRVANTGLSGVMEPNGTLLGKTSLFTRQEVTITVRQNRRATFYRLHGEWVFRLSLLFILFLLAWSSLGRDPENPKERTVS</sequence>
<evidence type="ECO:0000256" key="8">
    <source>
        <dbReference type="ARBA" id="ARBA00023315"/>
    </source>
</evidence>
<comment type="pathway">
    <text evidence="9">Protein modification; lipoprotein biosynthesis (N-acyl transfer).</text>
</comment>
<feature type="transmembrane region" description="Helical" evidence="9">
    <location>
        <begin position="38"/>
        <end position="54"/>
    </location>
</feature>
<feature type="transmembrane region" description="Helical" evidence="9">
    <location>
        <begin position="12"/>
        <end position="32"/>
    </location>
</feature>
<dbReference type="InterPro" id="IPR036526">
    <property type="entry name" value="C-N_Hydrolase_sf"/>
</dbReference>
<dbReference type="InterPro" id="IPR045378">
    <property type="entry name" value="LNT_N"/>
</dbReference>
<comment type="subcellular location">
    <subcellularLocation>
        <location evidence="1 9">Cell membrane</location>
        <topology evidence="1 9">Multi-pass membrane protein</topology>
    </subcellularLocation>
</comment>
<gene>
    <name evidence="9 11" type="primary">lnt</name>
    <name evidence="11" type="ORF">ENX03_03510</name>
</gene>
<evidence type="ECO:0000313" key="11">
    <source>
        <dbReference type="EMBL" id="HFT93008.1"/>
    </source>
</evidence>
<keyword evidence="5 9" id="KW-0812">Transmembrane</keyword>
<feature type="transmembrane region" description="Helical" evidence="9">
    <location>
        <begin position="92"/>
        <end position="115"/>
    </location>
</feature>
<protein>
    <recommendedName>
        <fullName evidence="9">Apolipoprotein N-acyltransferase</fullName>
        <shortName evidence="9">ALP N-acyltransferase</shortName>
        <ecNumber evidence="9">2.3.1.269</ecNumber>
    </recommendedName>
</protein>
<dbReference type="HAMAP" id="MF_01148">
    <property type="entry name" value="Lnt"/>
    <property type="match status" value="1"/>
</dbReference>
<feature type="domain" description="CN hydrolase" evidence="10">
    <location>
        <begin position="242"/>
        <end position="491"/>
    </location>
</feature>
<proteinExistence type="inferred from homology"/>
<keyword evidence="7 9" id="KW-0472">Membrane</keyword>
<evidence type="ECO:0000256" key="9">
    <source>
        <dbReference type="HAMAP-Rule" id="MF_01148"/>
    </source>
</evidence>
<dbReference type="EMBL" id="DTMM01000072">
    <property type="protein sequence ID" value="HFT93008.1"/>
    <property type="molecule type" value="Genomic_DNA"/>
</dbReference>
<accession>A0A7C3QW06</accession>
<evidence type="ECO:0000259" key="10">
    <source>
        <dbReference type="PROSITE" id="PS50263"/>
    </source>
</evidence>
<dbReference type="InterPro" id="IPR003010">
    <property type="entry name" value="C-N_Hydrolase"/>
</dbReference>
<dbReference type="GO" id="GO:0042158">
    <property type="term" value="P:lipoprotein biosynthetic process"/>
    <property type="evidence" value="ECO:0007669"/>
    <property type="project" value="UniProtKB-UniRule"/>
</dbReference>
<evidence type="ECO:0000256" key="7">
    <source>
        <dbReference type="ARBA" id="ARBA00023136"/>
    </source>
</evidence>
<dbReference type="AlphaFoldDB" id="A0A7C3QW06"/>
<evidence type="ECO:0000256" key="4">
    <source>
        <dbReference type="ARBA" id="ARBA00022679"/>
    </source>
</evidence>
<feature type="transmembrane region" description="Helical" evidence="9">
    <location>
        <begin position="201"/>
        <end position="222"/>
    </location>
</feature>
<dbReference type="PANTHER" id="PTHR38686">
    <property type="entry name" value="APOLIPOPROTEIN N-ACYLTRANSFERASE"/>
    <property type="match status" value="1"/>
</dbReference>
<comment type="similarity">
    <text evidence="2 9">Belongs to the CN hydrolase family. Apolipoprotein N-acyltransferase subfamily.</text>
</comment>
<name>A0A7C3QW06_9BACT</name>
<evidence type="ECO:0000256" key="6">
    <source>
        <dbReference type="ARBA" id="ARBA00022989"/>
    </source>
</evidence>
<comment type="catalytic activity">
    <reaction evidence="9">
        <text>N-terminal S-1,2-diacyl-sn-glyceryl-L-cysteinyl-[lipoprotein] + a glycerophospholipid = N-acyl-S-1,2-diacyl-sn-glyceryl-L-cysteinyl-[lipoprotein] + a 2-acyl-sn-glycero-3-phospholipid + H(+)</text>
        <dbReference type="Rhea" id="RHEA:48228"/>
        <dbReference type="Rhea" id="RHEA-COMP:14681"/>
        <dbReference type="Rhea" id="RHEA-COMP:14684"/>
        <dbReference type="ChEBI" id="CHEBI:15378"/>
        <dbReference type="ChEBI" id="CHEBI:136912"/>
        <dbReference type="ChEBI" id="CHEBI:140656"/>
        <dbReference type="ChEBI" id="CHEBI:140657"/>
        <dbReference type="ChEBI" id="CHEBI:140660"/>
        <dbReference type="EC" id="2.3.1.269"/>
    </reaction>
</comment>
<organism evidence="11">
    <name type="scientific">Leptospirillum ferriphilum</name>
    <dbReference type="NCBI Taxonomy" id="178606"/>
    <lineage>
        <taxon>Bacteria</taxon>
        <taxon>Pseudomonadati</taxon>
        <taxon>Nitrospirota</taxon>
        <taxon>Nitrospiria</taxon>
        <taxon>Nitrospirales</taxon>
        <taxon>Nitrospiraceae</taxon>
        <taxon>Leptospirillum</taxon>
    </lineage>
</organism>
<keyword evidence="3 9" id="KW-1003">Cell membrane</keyword>
<feature type="transmembrane region" description="Helical" evidence="9">
    <location>
        <begin position="504"/>
        <end position="522"/>
    </location>
</feature>